<reference evidence="17 18" key="1">
    <citation type="journal article" date="2015" name="Fungal Genet. Biol.">
        <title>Evolution of novel wood decay mechanisms in Agaricales revealed by the genome sequences of Fistulina hepatica and Cylindrobasidium torrendii.</title>
        <authorList>
            <person name="Floudas D."/>
            <person name="Held B.W."/>
            <person name="Riley R."/>
            <person name="Nagy L.G."/>
            <person name="Koehler G."/>
            <person name="Ransdell A.S."/>
            <person name="Younus H."/>
            <person name="Chow J."/>
            <person name="Chiniquy J."/>
            <person name="Lipzen A."/>
            <person name="Tritt A."/>
            <person name="Sun H."/>
            <person name="Haridas S."/>
            <person name="LaButti K."/>
            <person name="Ohm R.A."/>
            <person name="Kues U."/>
            <person name="Blanchette R.A."/>
            <person name="Grigoriev I.V."/>
            <person name="Minto R.E."/>
            <person name="Hibbett D.S."/>
        </authorList>
    </citation>
    <scope>NUCLEOTIDE SEQUENCE [LARGE SCALE GENOMIC DNA]</scope>
    <source>
        <strain evidence="17 18">FP15055 ss-10</strain>
    </source>
</reference>
<evidence type="ECO:0000256" key="11">
    <source>
        <dbReference type="ARBA" id="ARBA00049303"/>
    </source>
</evidence>
<dbReference type="GO" id="GO:0008270">
    <property type="term" value="F:zinc ion binding"/>
    <property type="evidence" value="ECO:0007669"/>
    <property type="project" value="UniProtKB-KW"/>
</dbReference>
<feature type="domain" description="Methyltransferase" evidence="14">
    <location>
        <begin position="242"/>
        <end position="338"/>
    </location>
</feature>
<name>A0A0D7AS35_9AGAR</name>
<dbReference type="PROSITE" id="PS51678">
    <property type="entry name" value="SAM_MT_PRMT"/>
    <property type="match status" value="1"/>
</dbReference>
<evidence type="ECO:0000313" key="18">
    <source>
        <dbReference type="Proteomes" id="UP000054007"/>
    </source>
</evidence>
<dbReference type="Proteomes" id="UP000054007">
    <property type="component" value="Unassembled WGS sequence"/>
</dbReference>
<protein>
    <recommendedName>
        <fullName evidence="2">type I protein arginine methyltransferase</fullName>
        <ecNumber evidence="2">2.1.1.319</ecNumber>
    </recommendedName>
</protein>
<feature type="domain" description="Protein arginine N-methyltransferase" evidence="16">
    <location>
        <begin position="492"/>
        <end position="547"/>
    </location>
</feature>
<dbReference type="InterPro" id="IPR029063">
    <property type="entry name" value="SAM-dependent_MTases_sf"/>
</dbReference>
<dbReference type="InterPro" id="IPR036236">
    <property type="entry name" value="Znf_C2H2_sf"/>
</dbReference>
<feature type="compositionally biased region" description="Acidic residues" evidence="13">
    <location>
        <begin position="29"/>
        <end position="39"/>
    </location>
</feature>
<dbReference type="GO" id="GO:0005634">
    <property type="term" value="C:nucleus"/>
    <property type="evidence" value="ECO:0007669"/>
    <property type="project" value="TreeGrafter"/>
</dbReference>
<dbReference type="PANTHER" id="PTHR11006">
    <property type="entry name" value="PROTEIN ARGININE N-METHYLTRANSFERASE"/>
    <property type="match status" value="1"/>
</dbReference>
<comment type="subcellular location">
    <subcellularLocation>
        <location evidence="1">Cytoplasm</location>
        <location evidence="1">Cytosol</location>
    </subcellularLocation>
</comment>
<dbReference type="Gene3D" id="3.40.50.150">
    <property type="entry name" value="Vaccinia Virus protein VP39"/>
    <property type="match status" value="1"/>
</dbReference>
<evidence type="ECO:0000256" key="3">
    <source>
        <dbReference type="ARBA" id="ARBA00022490"/>
    </source>
</evidence>
<evidence type="ECO:0000259" key="16">
    <source>
        <dbReference type="Pfam" id="PF22528"/>
    </source>
</evidence>
<dbReference type="GO" id="GO:0005829">
    <property type="term" value="C:cytosol"/>
    <property type="evidence" value="ECO:0007669"/>
    <property type="project" value="UniProtKB-SubCell"/>
</dbReference>
<evidence type="ECO:0000256" key="4">
    <source>
        <dbReference type="ARBA" id="ARBA00022603"/>
    </source>
</evidence>
<evidence type="ECO:0000256" key="6">
    <source>
        <dbReference type="ARBA" id="ARBA00022691"/>
    </source>
</evidence>
<evidence type="ECO:0000259" key="14">
    <source>
        <dbReference type="Pfam" id="PF13649"/>
    </source>
</evidence>
<keyword evidence="5 12" id="KW-0808">Transferase</keyword>
<dbReference type="GO" id="GO:0042054">
    <property type="term" value="F:histone methyltransferase activity"/>
    <property type="evidence" value="ECO:0007669"/>
    <property type="project" value="TreeGrafter"/>
</dbReference>
<dbReference type="Gene3D" id="2.70.160.11">
    <property type="entry name" value="Hnrnp arginine n-methyltransferase1"/>
    <property type="match status" value="1"/>
</dbReference>
<dbReference type="FunFam" id="3.40.50.150:FF:000003">
    <property type="entry name" value="Blast:Protein arginine N-methyltransferase 1"/>
    <property type="match status" value="1"/>
</dbReference>
<evidence type="ECO:0000256" key="1">
    <source>
        <dbReference type="ARBA" id="ARBA00004514"/>
    </source>
</evidence>
<feature type="domain" description="Protein arginine N-methyltransferase 3-like C2H2 zinc finger" evidence="15">
    <location>
        <begin position="78"/>
        <end position="123"/>
    </location>
</feature>
<dbReference type="GO" id="GO:0032259">
    <property type="term" value="P:methylation"/>
    <property type="evidence" value="ECO:0007669"/>
    <property type="project" value="UniProtKB-KW"/>
</dbReference>
<feature type="domain" description="Protein arginine N-methyltransferase" evidence="16">
    <location>
        <begin position="355"/>
        <end position="449"/>
    </location>
</feature>
<dbReference type="AlphaFoldDB" id="A0A0D7AS35"/>
<keyword evidence="6 12" id="KW-0949">S-adenosyl-L-methionine</keyword>
<gene>
    <name evidence="17" type="ORF">CYLTODRAFT_427767</name>
</gene>
<keyword evidence="8" id="KW-0863">Zinc-finger</keyword>
<evidence type="ECO:0000256" key="2">
    <source>
        <dbReference type="ARBA" id="ARBA00011925"/>
    </source>
</evidence>
<evidence type="ECO:0000259" key="15">
    <source>
        <dbReference type="Pfam" id="PF21137"/>
    </source>
</evidence>
<dbReference type="GO" id="GO:0035242">
    <property type="term" value="F:protein-arginine omega-N asymmetric methyltransferase activity"/>
    <property type="evidence" value="ECO:0007669"/>
    <property type="project" value="UniProtKB-EC"/>
</dbReference>
<keyword evidence="9" id="KW-0862">Zinc</keyword>
<evidence type="ECO:0000256" key="12">
    <source>
        <dbReference type="PROSITE-ProRule" id="PRU01015"/>
    </source>
</evidence>
<dbReference type="OrthoDB" id="7848332at2759"/>
<dbReference type="SUPFAM" id="SSF53335">
    <property type="entry name" value="S-adenosyl-L-methionine-dependent methyltransferases"/>
    <property type="match status" value="1"/>
</dbReference>
<keyword evidence="18" id="KW-1185">Reference proteome</keyword>
<evidence type="ECO:0000313" key="17">
    <source>
        <dbReference type="EMBL" id="KIY60815.1"/>
    </source>
</evidence>
<feature type="compositionally biased region" description="Low complexity" evidence="13">
    <location>
        <begin position="17"/>
        <end position="28"/>
    </location>
</feature>
<keyword evidence="7" id="KW-0479">Metal-binding</keyword>
<dbReference type="EMBL" id="KN881230">
    <property type="protein sequence ID" value="KIY60815.1"/>
    <property type="molecule type" value="Genomic_DNA"/>
</dbReference>
<comment type="catalytic activity">
    <reaction evidence="10">
        <text>L-arginyl-[protein] + 2 S-adenosyl-L-methionine = N(omega),N(omega)-dimethyl-L-arginyl-[protein] + 2 S-adenosyl-L-homocysteine + 2 H(+)</text>
        <dbReference type="Rhea" id="RHEA:48096"/>
        <dbReference type="Rhea" id="RHEA-COMP:10532"/>
        <dbReference type="Rhea" id="RHEA-COMP:11991"/>
        <dbReference type="ChEBI" id="CHEBI:15378"/>
        <dbReference type="ChEBI" id="CHEBI:29965"/>
        <dbReference type="ChEBI" id="CHEBI:57856"/>
        <dbReference type="ChEBI" id="CHEBI:59789"/>
        <dbReference type="ChEBI" id="CHEBI:61897"/>
        <dbReference type="EC" id="2.1.1.319"/>
    </reaction>
    <physiologicalReaction direction="left-to-right" evidence="10">
        <dbReference type="Rhea" id="RHEA:48097"/>
    </physiologicalReaction>
</comment>
<dbReference type="CDD" id="cd02440">
    <property type="entry name" value="AdoMet_MTases"/>
    <property type="match status" value="1"/>
</dbReference>
<evidence type="ECO:0000256" key="5">
    <source>
        <dbReference type="ARBA" id="ARBA00022679"/>
    </source>
</evidence>
<organism evidence="17 18">
    <name type="scientific">Cylindrobasidium torrendii FP15055 ss-10</name>
    <dbReference type="NCBI Taxonomy" id="1314674"/>
    <lineage>
        <taxon>Eukaryota</taxon>
        <taxon>Fungi</taxon>
        <taxon>Dikarya</taxon>
        <taxon>Basidiomycota</taxon>
        <taxon>Agaricomycotina</taxon>
        <taxon>Agaricomycetes</taxon>
        <taxon>Agaricomycetidae</taxon>
        <taxon>Agaricales</taxon>
        <taxon>Marasmiineae</taxon>
        <taxon>Physalacriaceae</taxon>
        <taxon>Cylindrobasidium</taxon>
    </lineage>
</organism>
<accession>A0A0D7AS35</accession>
<evidence type="ECO:0000256" key="13">
    <source>
        <dbReference type="SAM" id="MobiDB-lite"/>
    </source>
</evidence>
<dbReference type="Pfam" id="PF21137">
    <property type="entry name" value="ANM3_C2H2_Zf"/>
    <property type="match status" value="1"/>
</dbReference>
<feature type="region of interest" description="Disordered" evidence="13">
    <location>
        <begin position="1"/>
        <end position="42"/>
    </location>
</feature>
<evidence type="ECO:0000256" key="10">
    <source>
        <dbReference type="ARBA" id="ARBA00047384"/>
    </source>
</evidence>
<sequence length="562" mass="62686">MSIHIPGTSTPDEPIEDFSGSECSSSSSDGEEETWDDWVSDSAKQPCQSLFDEESFPSAQEALAHDKSTHSFDLDAACSKLALDNYGRIRLINYIRKEKIPPAKVAELSGSEEWLKADEYLIPVVENDPLLQLETDDWSDEEEQNPSDPAQRIRALEKKLARAHQEFEDYRELIAQKIDIGSFSDRATAGPSEPKPRDDDTHYFESYGANDIHAVMIQDKVRTSTYAQFLLTNPALLDDAVVLDVGCGTGILSLFAARGGARKVYAVDASNIGDKAKEIIKANGMEDTITVLRGKIEDIEIPEKVDLIVSEWMGYALLYESMLDSVLNARDRFLKPGGVVAPSQLHMVLGLCDASEIVKERLTFWNDVYGFDMTTMAKEVYNEAVIDVVGPHTVLSTPFVVKDLLIGEIITKQLNFHSTFQLTTTVERKTRVTAFVLYFDTFFSPSGRPIPPNTQVKVVKENEVVLAEVWPVGGKPAPQRRASHGGKPERITSFSTGPQSIPTHWKQALFLLREPFVVDEGQEVKGTFYCRKSESNSRELMVEIHYAPPGSEDMTVQMFTVE</sequence>
<dbReference type="Pfam" id="PF13649">
    <property type="entry name" value="Methyltransf_25"/>
    <property type="match status" value="1"/>
</dbReference>
<proteinExistence type="predicted"/>
<evidence type="ECO:0000256" key="9">
    <source>
        <dbReference type="ARBA" id="ARBA00022833"/>
    </source>
</evidence>
<dbReference type="EC" id="2.1.1.319" evidence="2"/>
<dbReference type="InterPro" id="IPR025799">
    <property type="entry name" value="Arg_MeTrfase"/>
</dbReference>
<keyword evidence="4 12" id="KW-0489">Methyltransferase</keyword>
<evidence type="ECO:0000256" key="7">
    <source>
        <dbReference type="ARBA" id="ARBA00022723"/>
    </source>
</evidence>
<evidence type="ECO:0000256" key="8">
    <source>
        <dbReference type="ARBA" id="ARBA00022771"/>
    </source>
</evidence>
<dbReference type="InterPro" id="IPR049482">
    <property type="entry name" value="ANM3-like_C2H2_Zf"/>
</dbReference>
<dbReference type="SUPFAM" id="SSF57667">
    <property type="entry name" value="beta-beta-alpha zinc fingers"/>
    <property type="match status" value="1"/>
</dbReference>
<dbReference type="Pfam" id="PF22528">
    <property type="entry name" value="PRMT_C"/>
    <property type="match status" value="2"/>
</dbReference>
<dbReference type="InterPro" id="IPR041698">
    <property type="entry name" value="Methyltransf_25"/>
</dbReference>
<dbReference type="STRING" id="1314674.A0A0D7AS35"/>
<dbReference type="InterPro" id="IPR055135">
    <property type="entry name" value="PRMT_dom"/>
</dbReference>
<keyword evidence="3" id="KW-0963">Cytoplasm</keyword>
<comment type="catalytic activity">
    <reaction evidence="11">
        <text>L-arginyl-[protein] + S-adenosyl-L-methionine = N(omega)-methyl-L-arginyl-[protein] + S-adenosyl-L-homocysteine + H(+)</text>
        <dbReference type="Rhea" id="RHEA:48100"/>
        <dbReference type="Rhea" id="RHEA-COMP:10532"/>
        <dbReference type="Rhea" id="RHEA-COMP:11990"/>
        <dbReference type="ChEBI" id="CHEBI:15378"/>
        <dbReference type="ChEBI" id="CHEBI:29965"/>
        <dbReference type="ChEBI" id="CHEBI:57856"/>
        <dbReference type="ChEBI" id="CHEBI:59789"/>
        <dbReference type="ChEBI" id="CHEBI:65280"/>
    </reaction>
    <physiologicalReaction direction="left-to-right" evidence="11">
        <dbReference type="Rhea" id="RHEA:48101"/>
    </physiologicalReaction>
</comment>
<dbReference type="PANTHER" id="PTHR11006:SF53">
    <property type="entry name" value="PROTEIN ARGININE N-METHYLTRANSFERASE 3"/>
    <property type="match status" value="1"/>
</dbReference>